<evidence type="ECO:0000313" key="3">
    <source>
        <dbReference type="Proteomes" id="UP000801492"/>
    </source>
</evidence>
<keyword evidence="3" id="KW-1185">Reference proteome</keyword>
<evidence type="ECO:0000313" key="2">
    <source>
        <dbReference type="EMBL" id="KAF2891806.1"/>
    </source>
</evidence>
<dbReference type="AlphaFoldDB" id="A0A8K0CV11"/>
<dbReference type="OrthoDB" id="6768897at2759"/>
<dbReference type="Proteomes" id="UP000801492">
    <property type="component" value="Unassembled WGS sequence"/>
</dbReference>
<reference evidence="2" key="1">
    <citation type="submission" date="2019-08" db="EMBL/GenBank/DDBJ databases">
        <title>The genome of the North American firefly Photinus pyralis.</title>
        <authorList>
            <consortium name="Photinus pyralis genome working group"/>
            <person name="Fallon T.R."/>
            <person name="Sander Lower S.E."/>
            <person name="Weng J.-K."/>
        </authorList>
    </citation>
    <scope>NUCLEOTIDE SEQUENCE</scope>
    <source>
        <strain evidence="2">TRF0915ILg1</strain>
        <tissue evidence="2">Whole body</tissue>
    </source>
</reference>
<feature type="compositionally biased region" description="Basic and acidic residues" evidence="1">
    <location>
        <begin position="10"/>
        <end position="25"/>
    </location>
</feature>
<dbReference type="EMBL" id="VTPC01022231">
    <property type="protein sequence ID" value="KAF2891806.1"/>
    <property type="molecule type" value="Genomic_DNA"/>
</dbReference>
<sequence>CKPVSIPMTKEPENSKQIRENDKGSDFPYRQAVGALMHLMVETRPDLAFSSQVDLSPFTRKVLVFALTYLIIHNLNSALSESVVGDAEKCVPEARNTENGSEGLKLIY</sequence>
<gene>
    <name evidence="2" type="ORF">ILUMI_14367</name>
</gene>
<proteinExistence type="predicted"/>
<name>A0A8K0CV11_IGNLU</name>
<accession>A0A8K0CV11</accession>
<comment type="caution">
    <text evidence="2">The sequence shown here is derived from an EMBL/GenBank/DDBJ whole genome shotgun (WGS) entry which is preliminary data.</text>
</comment>
<feature type="non-terminal residue" evidence="2">
    <location>
        <position position="1"/>
    </location>
</feature>
<feature type="region of interest" description="Disordered" evidence="1">
    <location>
        <begin position="1"/>
        <end position="26"/>
    </location>
</feature>
<organism evidence="2 3">
    <name type="scientific">Ignelater luminosus</name>
    <name type="common">Cucubano</name>
    <name type="synonym">Pyrophorus luminosus</name>
    <dbReference type="NCBI Taxonomy" id="2038154"/>
    <lineage>
        <taxon>Eukaryota</taxon>
        <taxon>Metazoa</taxon>
        <taxon>Ecdysozoa</taxon>
        <taxon>Arthropoda</taxon>
        <taxon>Hexapoda</taxon>
        <taxon>Insecta</taxon>
        <taxon>Pterygota</taxon>
        <taxon>Neoptera</taxon>
        <taxon>Endopterygota</taxon>
        <taxon>Coleoptera</taxon>
        <taxon>Polyphaga</taxon>
        <taxon>Elateriformia</taxon>
        <taxon>Elateroidea</taxon>
        <taxon>Elateridae</taxon>
        <taxon>Agrypninae</taxon>
        <taxon>Pyrophorini</taxon>
        <taxon>Ignelater</taxon>
    </lineage>
</organism>
<evidence type="ECO:0000256" key="1">
    <source>
        <dbReference type="SAM" id="MobiDB-lite"/>
    </source>
</evidence>
<protein>
    <submittedName>
        <fullName evidence="2">Uncharacterized protein</fullName>
    </submittedName>
</protein>